<gene>
    <name evidence="2" type="ORF">ACFO0B_23260</name>
</gene>
<evidence type="ECO:0000313" key="3">
    <source>
        <dbReference type="Proteomes" id="UP001595696"/>
    </source>
</evidence>
<dbReference type="Gene3D" id="3.40.50.720">
    <property type="entry name" value="NAD(P)-binding Rossmann-like Domain"/>
    <property type="match status" value="1"/>
</dbReference>
<evidence type="ECO:0000313" key="2">
    <source>
        <dbReference type="EMBL" id="MFC3964916.1"/>
    </source>
</evidence>
<dbReference type="InterPro" id="IPR036291">
    <property type="entry name" value="NAD(P)-bd_dom_sf"/>
</dbReference>
<dbReference type="RefSeq" id="WP_378614685.1">
    <property type="nucleotide sequence ID" value="NZ_JBHSAX010000019.1"/>
</dbReference>
<accession>A0ABV8DY57</accession>
<feature type="domain" description="Thioester reductase (TE)" evidence="1">
    <location>
        <begin position="130"/>
        <end position="205"/>
    </location>
</feature>
<keyword evidence="3" id="KW-1185">Reference proteome</keyword>
<sequence>MVSYIVTGGSEFLRGRVVRRLLDADGTAVVHVPTDRTGATLLALPAGVRVPQRDVPAIDHIVHLGPASAAAEQANHVTELRWTLASAARLGATLNYLSSVAVAGAHPGRFFEDDFDIGQPLTCAAHRVAFAAEELVRRARDVHWRIFRSGILTGDSRTGEIDRGGGTAPFLAAVARLTGLPAELPVILPDWGTTNVVPVDYVAAALAELVRRPGQHSRTFHLVNPARQGFGELYAALARAAGAPRGIALPGSGILFDRLARLPGYPLLRDHVLDLLGIPALAPAQVRVPAEFIDDTTRARLRNTGIAVPAFDSYADRLWTHWRRETETAPLALETIHRVAAPAPRRALAEV</sequence>
<reference evidence="3" key="1">
    <citation type="journal article" date="2019" name="Int. J. Syst. Evol. Microbiol.">
        <title>The Global Catalogue of Microorganisms (GCM) 10K type strain sequencing project: providing services to taxonomists for standard genome sequencing and annotation.</title>
        <authorList>
            <consortium name="The Broad Institute Genomics Platform"/>
            <consortium name="The Broad Institute Genome Sequencing Center for Infectious Disease"/>
            <person name="Wu L."/>
            <person name="Ma J."/>
        </authorList>
    </citation>
    <scope>NUCLEOTIDE SEQUENCE [LARGE SCALE GENOMIC DNA]</scope>
    <source>
        <strain evidence="3">CGMCC 4.7330</strain>
    </source>
</reference>
<proteinExistence type="predicted"/>
<dbReference type="SUPFAM" id="SSF51735">
    <property type="entry name" value="NAD(P)-binding Rossmann-fold domains"/>
    <property type="match status" value="1"/>
</dbReference>
<dbReference type="EMBL" id="JBHSAX010000019">
    <property type="protein sequence ID" value="MFC3964916.1"/>
    <property type="molecule type" value="Genomic_DNA"/>
</dbReference>
<dbReference type="Pfam" id="PF07993">
    <property type="entry name" value="NAD_binding_4"/>
    <property type="match status" value="1"/>
</dbReference>
<protein>
    <submittedName>
        <fullName evidence="2">SDR family oxidoreductase</fullName>
    </submittedName>
</protein>
<comment type="caution">
    <text evidence="2">The sequence shown here is derived from an EMBL/GenBank/DDBJ whole genome shotgun (WGS) entry which is preliminary data.</text>
</comment>
<evidence type="ECO:0000259" key="1">
    <source>
        <dbReference type="Pfam" id="PF07993"/>
    </source>
</evidence>
<name>A0ABV8DY57_9NOCA</name>
<dbReference type="Proteomes" id="UP001595696">
    <property type="component" value="Unassembled WGS sequence"/>
</dbReference>
<dbReference type="InterPro" id="IPR013120">
    <property type="entry name" value="FAR_NAD-bd"/>
</dbReference>
<organism evidence="2 3">
    <name type="scientific">Nocardia jiangsuensis</name>
    <dbReference type="NCBI Taxonomy" id="1691563"/>
    <lineage>
        <taxon>Bacteria</taxon>
        <taxon>Bacillati</taxon>
        <taxon>Actinomycetota</taxon>
        <taxon>Actinomycetes</taxon>
        <taxon>Mycobacteriales</taxon>
        <taxon>Nocardiaceae</taxon>
        <taxon>Nocardia</taxon>
    </lineage>
</organism>